<name>A0ABQ5W1V3_9HYPH</name>
<evidence type="ECO:0000313" key="1">
    <source>
        <dbReference type="EMBL" id="GLQ53823.1"/>
    </source>
</evidence>
<comment type="caution">
    <text evidence="1">The sequence shown here is derived from an EMBL/GenBank/DDBJ whole genome shotgun (WGS) entry which is preliminary data.</text>
</comment>
<proteinExistence type="predicted"/>
<organism evidence="1 2">
    <name type="scientific">Devosia nitrariae</name>
    <dbReference type="NCBI Taxonomy" id="2071872"/>
    <lineage>
        <taxon>Bacteria</taxon>
        <taxon>Pseudomonadati</taxon>
        <taxon>Pseudomonadota</taxon>
        <taxon>Alphaproteobacteria</taxon>
        <taxon>Hyphomicrobiales</taxon>
        <taxon>Devosiaceae</taxon>
        <taxon>Devosia</taxon>
    </lineage>
</organism>
<sequence length="232" mass="24846">MVVLLMRAHDVRPALRANANAWIPGELRPGIVPISGEAVIAQMVAVAVAQICQLAPSLEEQDRMARFRQAAGHDPACRAGSDDDDVMVLRSAGAKRSWRMGRNGLRARRPVRQSMFVADHAPGCSVDIAAIGRIGIDAFLGQDHQIHEPVLLLDRAEKAVLHLGSKVVEGGAEGRCLLGKKIQPRRYGAGLASCISFELGTQILVSSEPGCAGILIGRHDPVDHRQQDIAPG</sequence>
<evidence type="ECO:0000313" key="2">
    <source>
        <dbReference type="Proteomes" id="UP001156691"/>
    </source>
</evidence>
<keyword evidence="2" id="KW-1185">Reference proteome</keyword>
<gene>
    <name evidence="1" type="ORF">GCM10010862_10820</name>
</gene>
<accession>A0ABQ5W1V3</accession>
<reference evidence="2" key="1">
    <citation type="journal article" date="2019" name="Int. J. Syst. Evol. Microbiol.">
        <title>The Global Catalogue of Microorganisms (GCM) 10K type strain sequencing project: providing services to taxonomists for standard genome sequencing and annotation.</title>
        <authorList>
            <consortium name="The Broad Institute Genomics Platform"/>
            <consortium name="The Broad Institute Genome Sequencing Center for Infectious Disease"/>
            <person name="Wu L."/>
            <person name="Ma J."/>
        </authorList>
    </citation>
    <scope>NUCLEOTIDE SEQUENCE [LARGE SCALE GENOMIC DNA]</scope>
    <source>
        <strain evidence="2">NBRC 112416</strain>
    </source>
</reference>
<dbReference type="Proteomes" id="UP001156691">
    <property type="component" value="Unassembled WGS sequence"/>
</dbReference>
<protein>
    <submittedName>
        <fullName evidence="1">Uncharacterized protein</fullName>
    </submittedName>
</protein>
<dbReference type="EMBL" id="BSNS01000007">
    <property type="protein sequence ID" value="GLQ53823.1"/>
    <property type="molecule type" value="Genomic_DNA"/>
</dbReference>